<dbReference type="AlphaFoldDB" id="A0A0K2TTT3"/>
<evidence type="ECO:0000259" key="1">
    <source>
        <dbReference type="Pfam" id="PF13910"/>
    </source>
</evidence>
<proteinExistence type="predicted"/>
<dbReference type="EMBL" id="HACA01012067">
    <property type="protein sequence ID" value="CDW29428.1"/>
    <property type="molecule type" value="Transcribed_RNA"/>
</dbReference>
<dbReference type="PANTHER" id="PTHR31701">
    <property type="entry name" value="ENDOPLASMIC RETICULUM MEMBRANE-ASSOCIATED RNA DEGRADATION PROTEIN"/>
    <property type="match status" value="1"/>
</dbReference>
<accession>A0A0K2TTT3</accession>
<reference evidence="2" key="2">
    <citation type="submission" date="2021-02" db="EMBL/GenBank/DDBJ databases">
        <authorList>
            <person name="Bekaert M."/>
        </authorList>
    </citation>
    <scope>NUCLEOTIDE SEQUENCE</scope>
    <source>
        <strain evidence="2">IoA-00</strain>
    </source>
</reference>
<evidence type="ECO:0000313" key="3">
    <source>
        <dbReference type="EMBL" id="CDW29428.1"/>
    </source>
</evidence>
<evidence type="ECO:0000313" key="2">
    <source>
        <dbReference type="EMBL" id="CAF3029112.1"/>
    </source>
</evidence>
<feature type="domain" description="DUF4209" evidence="1">
    <location>
        <begin position="108"/>
        <end position="188"/>
    </location>
</feature>
<keyword evidence="4" id="KW-1185">Reference proteome</keyword>
<dbReference type="InterPro" id="IPR025209">
    <property type="entry name" value="DUF4209"/>
</dbReference>
<gene>
    <name evidence="2" type="ORF">LSAA_13806</name>
</gene>
<reference evidence="3" key="1">
    <citation type="submission" date="2014-05" db="EMBL/GenBank/DDBJ databases">
        <authorList>
            <person name="Chronopoulou M."/>
        </authorList>
    </citation>
    <scope>NUCLEOTIDE SEQUENCE</scope>
    <source>
        <tissue evidence="3">Whole organism</tissue>
    </source>
</reference>
<dbReference type="OrthoDB" id="49386at2759"/>
<organism evidence="3">
    <name type="scientific">Lepeophtheirus salmonis</name>
    <name type="common">Salmon louse</name>
    <name type="synonym">Caligus salmonis</name>
    <dbReference type="NCBI Taxonomy" id="72036"/>
    <lineage>
        <taxon>Eukaryota</taxon>
        <taxon>Metazoa</taxon>
        <taxon>Ecdysozoa</taxon>
        <taxon>Arthropoda</taxon>
        <taxon>Crustacea</taxon>
        <taxon>Multicrustacea</taxon>
        <taxon>Hexanauplia</taxon>
        <taxon>Copepoda</taxon>
        <taxon>Siphonostomatoida</taxon>
        <taxon>Caligidae</taxon>
        <taxon>Lepeophtheirus</taxon>
    </lineage>
</organism>
<dbReference type="Proteomes" id="UP000675881">
    <property type="component" value="Chromosome 8"/>
</dbReference>
<protein>
    <submittedName>
        <fullName evidence="2">(salmon louse) hypothetical protein</fullName>
    </submittedName>
</protein>
<dbReference type="EMBL" id="HG994587">
    <property type="protein sequence ID" value="CAF3029112.1"/>
    <property type="molecule type" value="Genomic_DNA"/>
</dbReference>
<sequence>MTQRDSFLSEKVRSLIYLDTSPSASHSSNYQISKPVPIISKAHENFCFEDIYQFCRNSHIYLQESPSGIELNGFLWLLYPKEWYDLIHIHPFKQIDIRELLLWMTMDIERSLGNILFSMKIKIPNLLKDILQDARLREFIGDVNAEILTSLMGSPDTLNIRNILWHGFVSFDELHHAYVSATILVVQSIGHEILKKNLNLLQRPFSLNLDRCLKFPLRLFEHFELDTSDEDCILIVNRILYLYSLKKYDLALLNLLPYLESILRRHFTRVNNCPERLLTAESDQFYTTFEEIFSSEISHSGDTAELNRMRDYLGDPLLEFYYDILILPDGPRLRDRLSHGEFQIFSKSDSEAYRISLILLLKSIFEPHVFHTYRSIFHPFALLFQKVSEATGEILRKGRVNVEHSLPEYIINYSCLFRPKHEYELVRLLNQIADALKSSAILMNENVSLTTLKMENKTLRSRQRSTAQNMFSLIDSLKISQMKTLSYILLVFGNRNLPDINLKNIKSILSIHLNIKTWVKVSENKWDRVESALRELEELMSSV</sequence>
<name>A0A0K2TTT3_LEPSM</name>
<dbReference type="PANTHER" id="PTHR31701:SF2">
    <property type="entry name" value="ENDOPLASMIC RETICULUM MEMBRANE-ASSOCIATED RNA DEGRADATION PROTEIN"/>
    <property type="match status" value="1"/>
</dbReference>
<dbReference type="InterPro" id="IPR039635">
    <property type="entry name" value="ERMARD"/>
</dbReference>
<evidence type="ECO:0000313" key="4">
    <source>
        <dbReference type="Proteomes" id="UP000675881"/>
    </source>
</evidence>
<dbReference type="Pfam" id="PF13910">
    <property type="entry name" value="DUF4209"/>
    <property type="match status" value="1"/>
</dbReference>